<evidence type="ECO:0000313" key="4">
    <source>
        <dbReference type="EMBL" id="EOB08420.1"/>
    </source>
</evidence>
<dbReference type="SUPFAM" id="SSF51735">
    <property type="entry name" value="NAD(P)-binding Rossmann-fold domains"/>
    <property type="match status" value="2"/>
</dbReference>
<comment type="similarity">
    <text evidence="1">Belongs to the short-chain dehydrogenases/reductases (SDR) family.</text>
</comment>
<gene>
    <name evidence="4" type="ORF">Anapl_11176</name>
</gene>
<dbReference type="EMBL" id="KB742447">
    <property type="protein sequence ID" value="EOB08420.1"/>
    <property type="molecule type" value="Genomic_DNA"/>
</dbReference>
<accession>R0M2W2</accession>
<feature type="non-terminal residue" evidence="4">
    <location>
        <position position="1"/>
    </location>
</feature>
<dbReference type="Proteomes" id="UP000296049">
    <property type="component" value="Unassembled WGS sequence"/>
</dbReference>
<proteinExistence type="inferred from homology"/>
<sequence>STFLRQEPHLHLLVNNAGVSAGGTTEDGFSLTFQVNHLGHFLLTQQLLHAPAGHPGDRLRRAPRAPCTAEQLCKARPGSGTGSTLSKQHPGEVGVPSPPALAATPPLPLAPGFVNTELFRHLPLWLKPLFVPLAWLFFRDATEGAETSLFCATQEGLERFSGRYFADCRLQEPWPHARDDAVARELWEASERLVGLAP</sequence>
<keyword evidence="5" id="KW-1185">Reference proteome</keyword>
<reference evidence="5" key="1">
    <citation type="journal article" date="2013" name="Nat. Genet.">
        <title>The duck genome and transcriptome provide insight into an avian influenza virus reservoir species.</title>
        <authorList>
            <person name="Huang Y."/>
            <person name="Li Y."/>
            <person name="Burt D.W."/>
            <person name="Chen H."/>
            <person name="Zhang Y."/>
            <person name="Qian W."/>
            <person name="Kim H."/>
            <person name="Gan S."/>
            <person name="Zhao Y."/>
            <person name="Li J."/>
            <person name="Yi K."/>
            <person name="Feng H."/>
            <person name="Zhu P."/>
            <person name="Li B."/>
            <person name="Liu Q."/>
            <person name="Fairley S."/>
            <person name="Magor K.E."/>
            <person name="Du Z."/>
            <person name="Hu X."/>
            <person name="Goodman L."/>
            <person name="Tafer H."/>
            <person name="Vignal A."/>
            <person name="Lee T."/>
            <person name="Kim K.W."/>
            <person name="Sheng Z."/>
            <person name="An Y."/>
            <person name="Searle S."/>
            <person name="Herrero J."/>
            <person name="Groenen M.A."/>
            <person name="Crooijmans R.P."/>
            <person name="Faraut T."/>
            <person name="Cai Q."/>
            <person name="Webster R.G."/>
            <person name="Aldridge J.R."/>
            <person name="Warren W.C."/>
            <person name="Bartschat S."/>
            <person name="Kehr S."/>
            <person name="Marz M."/>
            <person name="Stadler P.F."/>
            <person name="Smith J."/>
            <person name="Kraus R.H."/>
            <person name="Zhao Y."/>
            <person name="Ren L."/>
            <person name="Fei J."/>
            <person name="Morisson M."/>
            <person name="Kaiser P."/>
            <person name="Griffin D.K."/>
            <person name="Rao M."/>
            <person name="Pitel F."/>
            <person name="Wang J."/>
            <person name="Li N."/>
        </authorList>
    </citation>
    <scope>NUCLEOTIDE SEQUENCE [LARGE SCALE GENOMIC DNA]</scope>
</reference>
<feature type="non-terminal residue" evidence="4">
    <location>
        <position position="198"/>
    </location>
</feature>
<dbReference type="PANTHER" id="PTHR43157:SF44">
    <property type="entry name" value="DEHYDROGENASE_REDUCTASE SDR FAMILY MEMBER 13"/>
    <property type="match status" value="1"/>
</dbReference>
<evidence type="ECO:0000256" key="1">
    <source>
        <dbReference type="ARBA" id="ARBA00006484"/>
    </source>
</evidence>
<evidence type="ECO:0000256" key="3">
    <source>
        <dbReference type="SAM" id="MobiDB-lite"/>
    </source>
</evidence>
<keyword evidence="2" id="KW-0560">Oxidoreductase</keyword>
<dbReference type="AlphaFoldDB" id="R0M2W2"/>
<dbReference type="Gene3D" id="3.40.50.720">
    <property type="entry name" value="NAD(P)-binding Rossmann-like Domain"/>
    <property type="match status" value="2"/>
</dbReference>
<dbReference type="InterPro" id="IPR036291">
    <property type="entry name" value="NAD(P)-bd_dom_sf"/>
</dbReference>
<evidence type="ECO:0000313" key="5">
    <source>
        <dbReference type="Proteomes" id="UP000296049"/>
    </source>
</evidence>
<feature type="region of interest" description="Disordered" evidence="3">
    <location>
        <begin position="72"/>
        <end position="99"/>
    </location>
</feature>
<organism evidence="4 5">
    <name type="scientific">Anas platyrhynchos</name>
    <name type="common">Mallard</name>
    <name type="synonym">Anas boschas</name>
    <dbReference type="NCBI Taxonomy" id="8839"/>
    <lineage>
        <taxon>Eukaryota</taxon>
        <taxon>Metazoa</taxon>
        <taxon>Chordata</taxon>
        <taxon>Craniata</taxon>
        <taxon>Vertebrata</taxon>
        <taxon>Euteleostomi</taxon>
        <taxon>Archelosauria</taxon>
        <taxon>Archosauria</taxon>
        <taxon>Dinosauria</taxon>
        <taxon>Saurischia</taxon>
        <taxon>Theropoda</taxon>
        <taxon>Coelurosauria</taxon>
        <taxon>Aves</taxon>
        <taxon>Neognathae</taxon>
        <taxon>Galloanserae</taxon>
        <taxon>Anseriformes</taxon>
        <taxon>Anatidae</taxon>
        <taxon>Anatinae</taxon>
        <taxon>Anas</taxon>
    </lineage>
</organism>
<dbReference type="GO" id="GO:0016491">
    <property type="term" value="F:oxidoreductase activity"/>
    <property type="evidence" value="ECO:0007669"/>
    <property type="project" value="UniProtKB-KW"/>
</dbReference>
<dbReference type="PANTHER" id="PTHR43157">
    <property type="entry name" value="PHOSPHATIDYLINOSITOL-GLYCAN BIOSYNTHESIS CLASS F PROTEIN-RELATED"/>
    <property type="match status" value="1"/>
</dbReference>
<name>R0M2W2_ANAPL</name>
<evidence type="ECO:0000256" key="2">
    <source>
        <dbReference type="ARBA" id="ARBA00023002"/>
    </source>
</evidence>
<protein>
    <submittedName>
        <fullName evidence="4">Dehydrogenase/reductase SDR family member 13</fullName>
    </submittedName>
</protein>